<proteinExistence type="predicted"/>
<evidence type="ECO:0000313" key="2">
    <source>
        <dbReference type="Proteomes" id="UP001284654"/>
    </source>
</evidence>
<dbReference type="RefSeq" id="WP_317306847.1">
    <property type="nucleotide sequence ID" value="NZ_JAWJYY010000002.1"/>
</dbReference>
<name>A0AAW8Z2B3_9GAMM</name>
<comment type="caution">
    <text evidence="1">The sequence shown here is derived from an EMBL/GenBank/DDBJ whole genome shotgun (WGS) entry which is preliminary data.</text>
</comment>
<evidence type="ECO:0000313" key="1">
    <source>
        <dbReference type="EMBL" id="MDV4317074.1"/>
    </source>
</evidence>
<dbReference type="Proteomes" id="UP001284654">
    <property type="component" value="Unassembled WGS sequence"/>
</dbReference>
<sequence length="125" mass="14213">MSMLAIAASSSFAQKMTEQQFNKQVKLYQEQISKDEIELKNREYPYNVQNIAAYQQALCRIWDTKMKIVDLTADNRDINGALDLGNKTMEELIPAAAGMLNATNRTYAQYCRDIQILIDATGIQK</sequence>
<gene>
    <name evidence="1" type="ORF">MSG88_15250</name>
</gene>
<organism evidence="1 2">
    <name type="scientific">Acinetobacter indicus</name>
    <dbReference type="NCBI Taxonomy" id="756892"/>
    <lineage>
        <taxon>Bacteria</taxon>
        <taxon>Pseudomonadati</taxon>
        <taxon>Pseudomonadota</taxon>
        <taxon>Gammaproteobacteria</taxon>
        <taxon>Moraxellales</taxon>
        <taxon>Moraxellaceae</taxon>
        <taxon>Acinetobacter</taxon>
    </lineage>
</organism>
<protein>
    <submittedName>
        <fullName evidence="1">Uncharacterized protein</fullName>
    </submittedName>
</protein>
<dbReference type="AlphaFoldDB" id="A0AAW8Z2B3"/>
<accession>A0AAW8Z2B3</accession>
<dbReference type="EMBL" id="JAWJYY010000002">
    <property type="protein sequence ID" value="MDV4317074.1"/>
    <property type="molecule type" value="Genomic_DNA"/>
</dbReference>
<reference evidence="1" key="1">
    <citation type="submission" date="2023-10" db="EMBL/GenBank/DDBJ databases">
        <authorList>
            <person name="Sykes E.M.E."/>
            <person name="Khan I.U.H."/>
            <person name="Kumar A."/>
        </authorList>
    </citation>
    <scope>NUCLEOTIDE SEQUENCE</scope>
    <source>
        <strain evidence="1">IK5</strain>
    </source>
</reference>